<comment type="caution">
    <text evidence="2">The sequence shown here is derived from an EMBL/GenBank/DDBJ whole genome shotgun (WGS) entry which is preliminary data.</text>
</comment>
<evidence type="ECO:0000313" key="2">
    <source>
        <dbReference type="EMBL" id="HHP82542.1"/>
    </source>
</evidence>
<dbReference type="AlphaFoldDB" id="A0A7C5XLH8"/>
<organism evidence="2">
    <name type="scientific">Ignisphaera aggregans</name>
    <dbReference type="NCBI Taxonomy" id="334771"/>
    <lineage>
        <taxon>Archaea</taxon>
        <taxon>Thermoproteota</taxon>
        <taxon>Thermoprotei</taxon>
        <taxon>Desulfurococcales</taxon>
        <taxon>Desulfurococcaceae</taxon>
        <taxon>Ignisphaera</taxon>
    </lineage>
</organism>
<feature type="transmembrane region" description="Helical" evidence="1">
    <location>
        <begin position="276"/>
        <end position="296"/>
    </location>
</feature>
<accession>A0A7C5XLH8</accession>
<feature type="transmembrane region" description="Helical" evidence="1">
    <location>
        <begin position="7"/>
        <end position="30"/>
    </location>
</feature>
<dbReference type="PROSITE" id="PS51257">
    <property type="entry name" value="PROKAR_LIPOPROTEIN"/>
    <property type="match status" value="1"/>
</dbReference>
<keyword evidence="1" id="KW-1133">Transmembrane helix</keyword>
<reference evidence="2" key="1">
    <citation type="journal article" date="2020" name="mSystems">
        <title>Genome- and Community-Level Interaction Insights into Carbon Utilization and Element Cycling Functions of Hydrothermarchaeota in Hydrothermal Sediment.</title>
        <authorList>
            <person name="Zhou Z."/>
            <person name="Liu Y."/>
            <person name="Xu W."/>
            <person name="Pan J."/>
            <person name="Luo Z.H."/>
            <person name="Li M."/>
        </authorList>
    </citation>
    <scope>NUCLEOTIDE SEQUENCE [LARGE SCALE GENOMIC DNA]</scope>
    <source>
        <strain evidence="2">SpSt-1121</strain>
    </source>
</reference>
<sequence>MRYFKLGYVMVLAIVFIVTVLNLISVASVYGCIDPRGIYAFEVVLNKPGVRYNLSRVKEIFSDAIITIYNNMDAILFKYRHLDALYIVMLYQEKFYGGAPYIERFNEGKPIEYYLGVRVEFLNNSIEMLCNESIDEANKLCSKARSTLVNDLGTLLKILIEKDVLVDLGDGDIKTLVNDSIKWWRDYRIVAGWNSRLIYYHGGWLPYDELVNKGLISGMLVRFSGCGKVFPKDVIDALTVLKPAISIETTYITIIASPKQETSYTLSPTNIYTNNISVLIAIIIGIVTALATYMLLYKAK</sequence>
<protein>
    <submittedName>
        <fullName evidence="2">Uncharacterized protein</fullName>
    </submittedName>
</protein>
<evidence type="ECO:0000256" key="1">
    <source>
        <dbReference type="SAM" id="Phobius"/>
    </source>
</evidence>
<proteinExistence type="predicted"/>
<keyword evidence="1" id="KW-0812">Transmembrane</keyword>
<name>A0A7C5XLH8_9CREN</name>
<gene>
    <name evidence="2" type="ORF">ENM84_07775</name>
</gene>
<keyword evidence="1" id="KW-0472">Membrane</keyword>
<dbReference type="EMBL" id="DRZI01000333">
    <property type="protein sequence ID" value="HHP82542.1"/>
    <property type="molecule type" value="Genomic_DNA"/>
</dbReference>